<dbReference type="GeneID" id="69765578"/>
<evidence type="ECO:0000259" key="1">
    <source>
        <dbReference type="Pfam" id="PF05050"/>
    </source>
</evidence>
<organism evidence="2">
    <name type="scientific">Streptomyces olivaceus</name>
    <dbReference type="NCBI Taxonomy" id="47716"/>
    <lineage>
        <taxon>Bacteria</taxon>
        <taxon>Bacillati</taxon>
        <taxon>Actinomycetota</taxon>
        <taxon>Actinomycetes</taxon>
        <taxon>Kitasatosporales</taxon>
        <taxon>Streptomycetaceae</taxon>
        <taxon>Streptomyces</taxon>
    </lineage>
</organism>
<dbReference type="InterPro" id="IPR029063">
    <property type="entry name" value="SAM-dependent_MTases_sf"/>
</dbReference>
<feature type="domain" description="Methyltransferase FkbM" evidence="1">
    <location>
        <begin position="56"/>
        <end position="221"/>
    </location>
</feature>
<sequence>MADIRSVQVAEGFHVSAPQVEGALISEIHFIYNEVFVDRDYLKHGIRIPGSARVVDVGANVGMFSLFVVGECPDARILAFEPIPEIYQALRENLSRYGAKGVKPVRAALGGLPEEKVRFTYFPALPGNSTRHPEEKQLNKRLVEEQLGPEAVDRILGAVEVEAEVLRLSDALRDWEPEGPIDLLKIDVEGSELEVLEGIDGSDWRRIRQCVIEVQDLDGRLDAVLGLLGAEGFTVATERAANIPDVLRHWMVYAAKKDAQ</sequence>
<dbReference type="NCBIfam" id="TIGR01444">
    <property type="entry name" value="fkbM_fam"/>
    <property type="match status" value="1"/>
</dbReference>
<evidence type="ECO:0000313" key="2">
    <source>
        <dbReference type="EMBL" id="QFU80877.1"/>
    </source>
</evidence>
<protein>
    <submittedName>
        <fullName evidence="2">FkbM family methyltransferase</fullName>
    </submittedName>
</protein>
<dbReference type="RefSeq" id="WP_194279241.1">
    <property type="nucleotide sequence ID" value="NZ_BNEF01000005.1"/>
</dbReference>
<dbReference type="InterPro" id="IPR052514">
    <property type="entry name" value="SAM-dependent_MTase"/>
</dbReference>
<accession>A0A5P9NYQ6</accession>
<dbReference type="InterPro" id="IPR006342">
    <property type="entry name" value="FkbM_mtfrase"/>
</dbReference>
<keyword evidence="2" id="KW-0808">Transferase</keyword>
<dbReference type="EMBL" id="MN396889">
    <property type="protein sequence ID" value="QFU80877.1"/>
    <property type="molecule type" value="Genomic_DNA"/>
</dbReference>
<dbReference type="PANTHER" id="PTHR34203">
    <property type="entry name" value="METHYLTRANSFERASE, FKBM FAMILY PROTEIN"/>
    <property type="match status" value="1"/>
</dbReference>
<reference evidence="2" key="1">
    <citation type="journal article" date="2019" name="Mar. Drugs">
        <title>Genome Sequencing of Streptomyces olivaceus SCSIO T05 and Activated Production of Lobophorin CR4 via Metabolic Engineering and Genome Mining.</title>
        <authorList>
            <person name="Zhang C."/>
            <person name="Ding W."/>
            <person name="Qin X."/>
            <person name="Ju J."/>
        </authorList>
    </citation>
    <scope>NUCLEOTIDE SEQUENCE</scope>
    <source>
        <strain evidence="2">SCSIO T05</strain>
    </source>
</reference>
<dbReference type="PANTHER" id="PTHR34203:SF13">
    <property type="entry name" value="EXPRESSED PROTEIN"/>
    <property type="match status" value="1"/>
</dbReference>
<dbReference type="GO" id="GO:0032259">
    <property type="term" value="P:methylation"/>
    <property type="evidence" value="ECO:0007669"/>
    <property type="project" value="UniProtKB-KW"/>
</dbReference>
<dbReference type="AlphaFoldDB" id="A0A5P9NYQ6"/>
<dbReference type="Gene3D" id="3.40.50.150">
    <property type="entry name" value="Vaccinia Virus protein VP39"/>
    <property type="match status" value="1"/>
</dbReference>
<name>A0A5P9NYQ6_STROV</name>
<dbReference type="SUPFAM" id="SSF53335">
    <property type="entry name" value="S-adenosyl-L-methionine-dependent methyltransferases"/>
    <property type="match status" value="1"/>
</dbReference>
<keyword evidence="2" id="KW-0489">Methyltransferase</keyword>
<dbReference type="Pfam" id="PF05050">
    <property type="entry name" value="Methyltransf_21"/>
    <property type="match status" value="1"/>
</dbReference>
<dbReference type="GO" id="GO:0008168">
    <property type="term" value="F:methyltransferase activity"/>
    <property type="evidence" value="ECO:0007669"/>
    <property type="project" value="UniProtKB-KW"/>
</dbReference>
<proteinExistence type="predicted"/>